<protein>
    <submittedName>
        <fullName evidence="4">Uncharacterized protein LOC108678894</fullName>
    </submittedName>
</protein>
<feature type="compositionally biased region" description="Polar residues" evidence="2">
    <location>
        <begin position="88"/>
        <end position="125"/>
    </location>
</feature>
<dbReference type="GO" id="GO:0031410">
    <property type="term" value="C:cytoplasmic vesicle"/>
    <property type="evidence" value="ECO:0007669"/>
    <property type="project" value="TreeGrafter"/>
</dbReference>
<feature type="compositionally biased region" description="Polar residues" evidence="2">
    <location>
        <begin position="848"/>
        <end position="878"/>
    </location>
</feature>
<name>A0A8B7P9Y5_HYAAZ</name>
<dbReference type="GO" id="GO:0005886">
    <property type="term" value="C:plasma membrane"/>
    <property type="evidence" value="ECO:0007669"/>
    <property type="project" value="TreeGrafter"/>
</dbReference>
<feature type="coiled-coil region" evidence="1">
    <location>
        <begin position="504"/>
        <end position="563"/>
    </location>
</feature>
<feature type="coiled-coil region" evidence="1">
    <location>
        <begin position="615"/>
        <end position="684"/>
    </location>
</feature>
<keyword evidence="1" id="KW-0175">Coiled coil</keyword>
<feature type="region of interest" description="Disordered" evidence="2">
    <location>
        <begin position="322"/>
        <end position="372"/>
    </location>
</feature>
<dbReference type="GeneID" id="108678894"/>
<sequence length="1536" mass="170221">MEVPNHEARVVRQDPQGEESCISGATSPKIPPLAWSQPCSTNNLLETEKGGEHLPVQEKVPSTSSSSVPVLSDSSSISRTGSPGPLNKNDSGSSSNNTLVIHGSSSPDSPWSQKWTGSMVHSRNASAALMDPQRTAPTSSSSSSLARPANATSQSANTTSQSANATNRSPELLRGVAHPLDHSIVNFSKSSYSASTLPYLNSNSSYPSINSSSLLPENSMHLPPSSYYNPLTSFSTSISANQSLDCAVPLNHSLSSDLATRNKVYGYLAQSNNSPSITYSDLDQSEVLKHLLNSDIDGRHVDRRRHDDAAISSLCRAKLASNSSSSGSVHENVTPTSGYSSASTSTQFSLNRSSSQHRGAADDLLRIPPPAYPSYNPAQEVLLAREALRDISLGRGHASRDRRNVPAQRDSRRDLSLGPDLTRRSRDIPCPDDKKLQREMSAPPSEAAFSRSQPDLTRVTETRELQLSERLEPSELPTVVDLLYHENTALRLELEVMIRKVNKLQKFEAEIIKMQEAHEALVQSCTRREQLEKLARTKLQSQVQSLTRANIDLKEELDALRAANFSEQSRVSNSSASHDHEKSVPQNCDNSEILRQGREKDECFRRELNRQDVVVAQLVAQNKELLAAKERLHMEVTAQRKTLHEQRSHIEVLDSALSSARLNVIKLEEEVRLKQDSVTELQLQVAADRRLQLNDARLERQQQLQLYLQRDTNFNDPRLQESTDRTRAEAQLQSSSGQQRFAQNQLSERLNVTPRRDEELDRFTVRHSADVSAAAGRPAAPDLRIHELDSCAEPAVGRQEVRRVHASSLAADEACGADTGDQRRPREGSAAERDDPAAAKNEAHARRNYTSFSPDSKTSYLPSTSRDVPTSYPLNASGNYDIARTSASETRESVMNLQRDQSRLSLPRNEHFRYSCEPEYPSSRIKLKASELNERSRSSIDQTTYSQYLTKQFNKFRDATQGKNVNPKRLSYPLKHEQVTSLKCSDESQLDQERREINETTNFYFKNTSKTEPKYILNRRELAVNIGCHDYVNFCPGDCSADRRSGQSPAIPELEVPEYMEPPKYDYHQGKKIGAGSVESYEIQSERHPLYAKNEKTTEPYPHGFSTNMAGSPTDIRSHHHSLVLQDSNQIHLTTPQLNVPRVRLTPPSLPPGVSDAHLCEAPYLHRISNDANGAAFENVPLSVPKGSPPPYHSHHEIVDSGHISRQLNSSSHVPENIRTTNSINLSNQSSADYVNGNSVPKSFLTVTPTEICQTNHPPNTMCKTCNNARSTYRKNAANLVRRASSGASLLKRKSAKLRSSFHTEVDLEESQSILSRLRKEWQDRKGGSKSLGNIPNSDNSSDILSGGNYCLSSKASTKPTESLRFELSAFSRSLSKKKWVIQENQAFDHIHNSAEGSYVLSNEHATGASKIATSPSRHSGLESESSSRNAIVFKAGEEASLDHSTQSTKNPSASAKRQQNSTETVVPKDECFYYDVDLSDNDSTYDTLIIKNIPELNDSNTTDGCDCSDACAVLSDNSKPKSRSAYEQKSKDVNR</sequence>
<feature type="compositionally biased region" description="Basic and acidic residues" evidence="2">
    <location>
        <begin position="46"/>
        <end position="56"/>
    </location>
</feature>
<proteinExistence type="predicted"/>
<feature type="region of interest" description="Disordered" evidence="2">
    <location>
        <begin position="715"/>
        <end position="758"/>
    </location>
</feature>
<dbReference type="RefSeq" id="XP_018022878.1">
    <property type="nucleotide sequence ID" value="XM_018167389.2"/>
</dbReference>
<dbReference type="PANTHER" id="PTHR14826:SF14">
    <property type="entry name" value="ANGIOMOTIN_C DOMAIN-CONTAINING PROTEIN"/>
    <property type="match status" value="1"/>
</dbReference>
<dbReference type="InterPro" id="IPR051747">
    <property type="entry name" value="Angiomotin-like"/>
</dbReference>
<evidence type="ECO:0000256" key="1">
    <source>
        <dbReference type="SAM" id="Coils"/>
    </source>
</evidence>
<feature type="region of interest" description="Disordered" evidence="2">
    <location>
        <begin position="1439"/>
        <end position="1463"/>
    </location>
</feature>
<feature type="region of interest" description="Disordered" evidence="2">
    <location>
        <begin position="395"/>
        <end position="457"/>
    </location>
</feature>
<feature type="region of interest" description="Disordered" evidence="2">
    <location>
        <begin position="568"/>
        <end position="592"/>
    </location>
</feature>
<gene>
    <name evidence="4" type="primary">LOC108678894</name>
</gene>
<evidence type="ECO:0000313" key="4">
    <source>
        <dbReference type="RefSeq" id="XP_018022878.1"/>
    </source>
</evidence>
<dbReference type="Proteomes" id="UP000694843">
    <property type="component" value="Unplaced"/>
</dbReference>
<accession>A0A8B7P9Y5</accession>
<dbReference type="OrthoDB" id="5974715at2759"/>
<feature type="compositionally biased region" description="Basic and acidic residues" evidence="2">
    <location>
        <begin position="718"/>
        <end position="728"/>
    </location>
</feature>
<feature type="region of interest" description="Disordered" evidence="2">
    <location>
        <begin position="1"/>
        <end position="169"/>
    </location>
</feature>
<dbReference type="GO" id="GO:0030036">
    <property type="term" value="P:actin cytoskeleton organization"/>
    <property type="evidence" value="ECO:0007669"/>
    <property type="project" value="TreeGrafter"/>
</dbReference>
<keyword evidence="3" id="KW-1185">Reference proteome</keyword>
<feature type="compositionally biased region" description="Low complexity" evidence="2">
    <location>
        <begin position="60"/>
        <end position="78"/>
    </location>
</feature>
<feature type="region of interest" description="Disordered" evidence="2">
    <location>
        <begin position="812"/>
        <end position="878"/>
    </location>
</feature>
<feature type="compositionally biased region" description="Basic and acidic residues" evidence="2">
    <location>
        <begin position="398"/>
        <end position="438"/>
    </location>
</feature>
<feature type="compositionally biased region" description="Basic and acidic residues" evidence="2">
    <location>
        <begin position="1525"/>
        <end position="1536"/>
    </location>
</feature>
<organism evidence="3 4">
    <name type="scientific">Hyalella azteca</name>
    <name type="common">Amphipod</name>
    <dbReference type="NCBI Taxonomy" id="294128"/>
    <lineage>
        <taxon>Eukaryota</taxon>
        <taxon>Metazoa</taxon>
        <taxon>Ecdysozoa</taxon>
        <taxon>Arthropoda</taxon>
        <taxon>Crustacea</taxon>
        <taxon>Multicrustacea</taxon>
        <taxon>Malacostraca</taxon>
        <taxon>Eumalacostraca</taxon>
        <taxon>Peracarida</taxon>
        <taxon>Amphipoda</taxon>
        <taxon>Senticaudata</taxon>
        <taxon>Talitrida</taxon>
        <taxon>Talitroidea</taxon>
        <taxon>Hyalellidae</taxon>
        <taxon>Hyalella</taxon>
    </lineage>
</organism>
<feature type="compositionally biased region" description="Basic and acidic residues" evidence="2">
    <location>
        <begin position="1"/>
        <end position="12"/>
    </location>
</feature>
<evidence type="ECO:0000256" key="2">
    <source>
        <dbReference type="SAM" id="MobiDB-lite"/>
    </source>
</evidence>
<dbReference type="PANTHER" id="PTHR14826">
    <property type="entry name" value="ANGIOMOTIN"/>
    <property type="match status" value="1"/>
</dbReference>
<feature type="compositionally biased region" description="Basic and acidic residues" evidence="2">
    <location>
        <begin position="820"/>
        <end position="845"/>
    </location>
</feature>
<evidence type="ECO:0000313" key="3">
    <source>
        <dbReference type="Proteomes" id="UP000694843"/>
    </source>
</evidence>
<feature type="region of interest" description="Disordered" evidence="2">
    <location>
        <begin position="1517"/>
        <end position="1536"/>
    </location>
</feature>
<feature type="compositionally biased region" description="Low complexity" evidence="2">
    <location>
        <begin position="139"/>
        <end position="167"/>
    </location>
</feature>
<feature type="compositionally biased region" description="Polar residues" evidence="2">
    <location>
        <begin position="1443"/>
        <end position="1463"/>
    </location>
</feature>
<dbReference type="GO" id="GO:0005923">
    <property type="term" value="C:bicellular tight junction"/>
    <property type="evidence" value="ECO:0007669"/>
    <property type="project" value="TreeGrafter"/>
</dbReference>
<dbReference type="GO" id="GO:0030334">
    <property type="term" value="P:regulation of cell migration"/>
    <property type="evidence" value="ECO:0007669"/>
    <property type="project" value="TreeGrafter"/>
</dbReference>
<reference evidence="4" key="1">
    <citation type="submission" date="2025-08" db="UniProtKB">
        <authorList>
            <consortium name="RefSeq"/>
        </authorList>
    </citation>
    <scope>IDENTIFICATION</scope>
    <source>
        <tissue evidence="4">Whole organism</tissue>
    </source>
</reference>
<feature type="compositionally biased region" description="Polar residues" evidence="2">
    <location>
        <begin position="731"/>
        <end position="750"/>
    </location>
</feature>
<dbReference type="KEGG" id="hazt:108678894"/>
<feature type="compositionally biased region" description="Polar residues" evidence="2">
    <location>
        <begin position="329"/>
        <end position="357"/>
    </location>
</feature>